<evidence type="ECO:0000256" key="2">
    <source>
        <dbReference type="SAM" id="MobiDB-lite"/>
    </source>
</evidence>
<organism evidence="3 4">
    <name type="scientific">Periweissella cryptocerci</name>
    <dbReference type="NCBI Taxonomy" id="2506420"/>
    <lineage>
        <taxon>Bacteria</taxon>
        <taxon>Bacillati</taxon>
        <taxon>Bacillota</taxon>
        <taxon>Bacilli</taxon>
        <taxon>Lactobacillales</taxon>
        <taxon>Lactobacillaceae</taxon>
        <taxon>Periweissella</taxon>
    </lineage>
</organism>
<dbReference type="RefSeq" id="WP_133364043.1">
    <property type="nucleotide sequence ID" value="NZ_CP037940.1"/>
</dbReference>
<protein>
    <submittedName>
        <fullName evidence="3">Scaffolding protein</fullName>
    </submittedName>
</protein>
<proteinExistence type="predicted"/>
<evidence type="ECO:0000313" key="4">
    <source>
        <dbReference type="Proteomes" id="UP000292886"/>
    </source>
</evidence>
<dbReference type="EMBL" id="CP037940">
    <property type="protein sequence ID" value="QBO36966.1"/>
    <property type="molecule type" value="Genomic_DNA"/>
</dbReference>
<dbReference type="Proteomes" id="UP000292886">
    <property type="component" value="Chromosome"/>
</dbReference>
<dbReference type="AlphaFoldDB" id="A0A4P6YW17"/>
<feature type="coiled-coil region" evidence="1">
    <location>
        <begin position="27"/>
        <end position="92"/>
    </location>
</feature>
<keyword evidence="4" id="KW-1185">Reference proteome</keyword>
<name>A0A4P6YW17_9LACO</name>
<accession>A0A4P6YW17</accession>
<sequence>MKRDELKTKGLTDEQIDFVMDENGKDINDFRGQLTTATQERDNLQTQVDEVTKNLADAQKNGGNSKELQAQLDKLQDDLKTAQDNGQEALTQTKLGYETELALTKAGAKNVKAAKALLDMDNIKFDKDGKIEGLNEQLEAIKTAEDTSFMFATAEVSPEQPGKPSIVHPGNPAGDGDSGEVDPFAAIVASYQ</sequence>
<dbReference type="OrthoDB" id="2365850at2"/>
<gene>
    <name evidence="3" type="ORF">EQG49_11165</name>
</gene>
<feature type="region of interest" description="Disordered" evidence="2">
    <location>
        <begin position="155"/>
        <end position="181"/>
    </location>
</feature>
<dbReference type="InterPro" id="IPR009636">
    <property type="entry name" value="SCAF"/>
</dbReference>
<dbReference type="Pfam" id="PF06810">
    <property type="entry name" value="Phage_scaffold"/>
    <property type="match status" value="1"/>
</dbReference>
<reference evidence="4" key="1">
    <citation type="submission" date="2019-03" db="EMBL/GenBank/DDBJ databases">
        <title>Weissella sp. 26KH-42 Genome sequencing.</title>
        <authorList>
            <person name="Heo J."/>
            <person name="Kim S.-J."/>
            <person name="Kim J.-S."/>
            <person name="Hong S.-B."/>
            <person name="Kwon S.-W."/>
        </authorList>
    </citation>
    <scope>NUCLEOTIDE SEQUENCE [LARGE SCALE GENOMIC DNA]</scope>
    <source>
        <strain evidence="4">26KH-42</strain>
    </source>
</reference>
<evidence type="ECO:0000256" key="1">
    <source>
        <dbReference type="SAM" id="Coils"/>
    </source>
</evidence>
<dbReference type="KEGG" id="wei:EQG49_11165"/>
<evidence type="ECO:0000313" key="3">
    <source>
        <dbReference type="EMBL" id="QBO36966.1"/>
    </source>
</evidence>
<keyword evidence="1" id="KW-0175">Coiled coil</keyword>